<sequence length="505" mass="58596">MSFKFFDKLSQDFSELLNDKKDYNVIIEVDKEENKKSFIAHSVVLRYRSSYFDKELENAPTNENHIKTIIKPNISVQLFEIILKYIYGGIVNIENIDNRTIYELIIVANELELKELSGKLESYLIETKASWLRIHFSPVYHSIFNSNEFNGLKNFYNDIIAKDPNLIFKSEDFTSLQETALVSILKRDDLKVEEVKIWDYVIKWGIAQNPTLPENSEDWSKENLEALKITLQNCLPLIRYFHIPGEYIWEKMKPYKKILDKQLWDDVILHSMTPEKPVKSIVLPARTITNPKLPSSSTKRPISTFELLSSSPFSTIINQEHVAELSSWIDRKSTTYSLSSIPYEFQLILRGSRDAFRPKTFWEMCNGRAGTIVVLKVSGTDEILGGYNPLAWDNKVGGGDFIETNSSFIFSLKNGKIENSILSRVVDNNRALYYYDSNCQNVLGPYFGNCEFMMESNVSDFTQDKLCWCDRGPDGNDNYYEKQIRSTTEKFSIEDYEVFKIIKKQ</sequence>
<evidence type="ECO:0000313" key="4">
    <source>
        <dbReference type="Proteomes" id="UP000266861"/>
    </source>
</evidence>
<evidence type="ECO:0000313" key="3">
    <source>
        <dbReference type="EMBL" id="RHZ67582.1"/>
    </source>
</evidence>
<dbReference type="InterPro" id="IPR052407">
    <property type="entry name" value="BTB_POZ_domain_cont_9"/>
</dbReference>
<dbReference type="Proteomes" id="UP000266861">
    <property type="component" value="Unassembled WGS sequence"/>
</dbReference>
<dbReference type="Gene3D" id="3.30.710.10">
    <property type="entry name" value="Potassium Channel Kv1.1, Chain A"/>
    <property type="match status" value="1"/>
</dbReference>
<dbReference type="Pfam" id="PF07534">
    <property type="entry name" value="TLD"/>
    <property type="match status" value="1"/>
</dbReference>
<dbReference type="InterPro" id="IPR000210">
    <property type="entry name" value="BTB/POZ_dom"/>
</dbReference>
<proteinExistence type="predicted"/>
<dbReference type="Gene3D" id="1.25.40.420">
    <property type="match status" value="1"/>
</dbReference>
<feature type="domain" description="BTB" evidence="1">
    <location>
        <begin position="23"/>
        <end position="95"/>
    </location>
</feature>
<dbReference type="PANTHER" id="PTHR46306">
    <property type="entry name" value="BTB/POZ DOMAIN-CONTAINING PROTEIN 9"/>
    <property type="match status" value="1"/>
</dbReference>
<evidence type="ECO:0000259" key="2">
    <source>
        <dbReference type="PROSITE" id="PS51886"/>
    </source>
</evidence>
<feature type="domain" description="TLDc" evidence="2">
    <location>
        <begin position="315"/>
        <end position="502"/>
    </location>
</feature>
<dbReference type="PROSITE" id="PS51886">
    <property type="entry name" value="TLDC"/>
    <property type="match status" value="1"/>
</dbReference>
<dbReference type="InterPro" id="IPR011705">
    <property type="entry name" value="BACK"/>
</dbReference>
<comment type="caution">
    <text evidence="3">The sequence shown here is derived from an EMBL/GenBank/DDBJ whole genome shotgun (WGS) entry which is preliminary data.</text>
</comment>
<dbReference type="PANTHER" id="PTHR46306:SF1">
    <property type="entry name" value="BTB_POZ DOMAIN-CONTAINING PROTEIN 9"/>
    <property type="match status" value="1"/>
</dbReference>
<organism evidence="3 4">
    <name type="scientific">Diversispora epigaea</name>
    <dbReference type="NCBI Taxonomy" id="1348612"/>
    <lineage>
        <taxon>Eukaryota</taxon>
        <taxon>Fungi</taxon>
        <taxon>Fungi incertae sedis</taxon>
        <taxon>Mucoromycota</taxon>
        <taxon>Glomeromycotina</taxon>
        <taxon>Glomeromycetes</taxon>
        <taxon>Diversisporales</taxon>
        <taxon>Diversisporaceae</taxon>
        <taxon>Diversispora</taxon>
    </lineage>
</organism>
<protein>
    <recommendedName>
        <fullName evidence="5">BTB domain-containing protein</fullName>
    </recommendedName>
</protein>
<dbReference type="InterPro" id="IPR011333">
    <property type="entry name" value="SKP1/BTB/POZ_sf"/>
</dbReference>
<reference evidence="3 4" key="1">
    <citation type="submission" date="2018-08" db="EMBL/GenBank/DDBJ databases">
        <title>Genome and evolution of the arbuscular mycorrhizal fungus Diversispora epigaea (formerly Glomus versiforme) and its bacterial endosymbionts.</title>
        <authorList>
            <person name="Sun X."/>
            <person name="Fei Z."/>
            <person name="Harrison M."/>
        </authorList>
    </citation>
    <scope>NUCLEOTIDE SEQUENCE [LARGE SCALE GENOMIC DNA]</scope>
    <source>
        <strain evidence="3 4">IT104</strain>
    </source>
</reference>
<dbReference type="PROSITE" id="PS50097">
    <property type="entry name" value="BTB"/>
    <property type="match status" value="1"/>
</dbReference>
<keyword evidence="4" id="KW-1185">Reference proteome</keyword>
<evidence type="ECO:0008006" key="5">
    <source>
        <dbReference type="Google" id="ProtNLM"/>
    </source>
</evidence>
<dbReference type="SUPFAM" id="SSF54695">
    <property type="entry name" value="POZ domain"/>
    <property type="match status" value="1"/>
</dbReference>
<dbReference type="EMBL" id="PQFF01000274">
    <property type="protein sequence ID" value="RHZ67582.1"/>
    <property type="molecule type" value="Genomic_DNA"/>
</dbReference>
<dbReference type="Pfam" id="PF07707">
    <property type="entry name" value="BACK"/>
    <property type="match status" value="1"/>
</dbReference>
<dbReference type="InterPro" id="IPR006571">
    <property type="entry name" value="TLDc_dom"/>
</dbReference>
<dbReference type="GO" id="GO:0005737">
    <property type="term" value="C:cytoplasm"/>
    <property type="evidence" value="ECO:0007669"/>
    <property type="project" value="TreeGrafter"/>
</dbReference>
<gene>
    <name evidence="3" type="ORF">Glove_300g59</name>
</gene>
<accession>A0A397HX56</accession>
<dbReference type="SMART" id="SM00225">
    <property type="entry name" value="BTB"/>
    <property type="match status" value="1"/>
</dbReference>
<evidence type="ECO:0000259" key="1">
    <source>
        <dbReference type="PROSITE" id="PS50097"/>
    </source>
</evidence>
<dbReference type="Pfam" id="PF00651">
    <property type="entry name" value="BTB"/>
    <property type="match status" value="1"/>
</dbReference>
<name>A0A397HX56_9GLOM</name>
<dbReference type="AlphaFoldDB" id="A0A397HX56"/>
<dbReference type="OrthoDB" id="194443at2759"/>